<keyword evidence="3" id="KW-0285">Flavoprotein</keyword>
<protein>
    <submittedName>
        <fullName evidence="7">FAD-binding oxidoreductase</fullName>
    </submittedName>
</protein>
<evidence type="ECO:0000256" key="2">
    <source>
        <dbReference type="ARBA" id="ARBA00005466"/>
    </source>
</evidence>
<keyword evidence="4" id="KW-0274">FAD</keyword>
<dbReference type="Pfam" id="PF08031">
    <property type="entry name" value="BBE"/>
    <property type="match status" value="1"/>
</dbReference>
<dbReference type="EMBL" id="QWGR01000001">
    <property type="protein sequence ID" value="RIJ50775.1"/>
    <property type="molecule type" value="Genomic_DNA"/>
</dbReference>
<dbReference type="InterPro" id="IPR006094">
    <property type="entry name" value="Oxid_FAD_bind_N"/>
</dbReference>
<dbReference type="Gene3D" id="3.30.43.10">
    <property type="entry name" value="Uridine Diphospho-n-acetylenolpyruvylglucosamine Reductase, domain 2"/>
    <property type="match status" value="1"/>
</dbReference>
<sequence>MEKLKVCLSSGELSELDVTKLDELKNGLKGELITPADKSYNEVRKVYNGMIDKKPGFIVKCADVADVIYSVNFGRENNLLTAVRGGGHNAGGLGSCNDGMVIDLSGIKFVKVNTADNTVFVGGGNTLNELDHATHPFGLAVPGGILSTTGIGGLTLGGGVGYLSRKYGLTIDNLLEADMVLADGSFVTVNKNQNADLYWAIRGGGGNFGVVTSFKFQAHPVKTIYGGPTFWPIEKTEEIMEWYHEFIHNATEDLNGFVATLEIPGPPFPPNLHNKKLCAVVWCYTGDLKNAEEVFKPVRDKSPIFELVGEMPFPAIQSLFDGLMPPGLQWYWKADFFNDIPKEASALHKKFGSEIPTPLSQMHLYPISGAAGRVGKNDTPWVYRHAKYAGVFVGIDPDPANAGKITQWAKDYWEALHPYSSGGAYLNFIMDEGQERIKASYGENYDRLVQIKRKYDPDNFFKVNQNIKP</sequence>
<comment type="similarity">
    <text evidence="2">Belongs to the oxygen-dependent FAD-linked oxidoreductase family.</text>
</comment>
<name>A0A399T7D1_9BACT</name>
<evidence type="ECO:0000256" key="5">
    <source>
        <dbReference type="ARBA" id="ARBA00023002"/>
    </source>
</evidence>
<dbReference type="Proteomes" id="UP000265926">
    <property type="component" value="Unassembled WGS sequence"/>
</dbReference>
<dbReference type="InterPro" id="IPR012951">
    <property type="entry name" value="BBE"/>
</dbReference>
<dbReference type="Gene3D" id="3.30.465.10">
    <property type="match status" value="1"/>
</dbReference>
<dbReference type="Pfam" id="PF01565">
    <property type="entry name" value="FAD_binding_4"/>
    <property type="match status" value="1"/>
</dbReference>
<keyword evidence="8" id="KW-1185">Reference proteome</keyword>
<dbReference type="PROSITE" id="PS51387">
    <property type="entry name" value="FAD_PCMH"/>
    <property type="match status" value="1"/>
</dbReference>
<organism evidence="7 8">
    <name type="scientific">Maribellus luteus</name>
    <dbReference type="NCBI Taxonomy" id="2305463"/>
    <lineage>
        <taxon>Bacteria</taxon>
        <taxon>Pseudomonadati</taxon>
        <taxon>Bacteroidota</taxon>
        <taxon>Bacteroidia</taxon>
        <taxon>Marinilabiliales</taxon>
        <taxon>Prolixibacteraceae</taxon>
        <taxon>Maribellus</taxon>
    </lineage>
</organism>
<dbReference type="PANTHER" id="PTHR42973:SF39">
    <property type="entry name" value="FAD-BINDING PCMH-TYPE DOMAIN-CONTAINING PROTEIN"/>
    <property type="match status" value="1"/>
</dbReference>
<gene>
    <name evidence="7" type="ORF">D1614_02275</name>
</gene>
<proteinExistence type="inferred from homology"/>
<dbReference type="InterPro" id="IPR050416">
    <property type="entry name" value="FAD-linked_Oxidoreductase"/>
</dbReference>
<dbReference type="GO" id="GO:0016491">
    <property type="term" value="F:oxidoreductase activity"/>
    <property type="evidence" value="ECO:0007669"/>
    <property type="project" value="UniProtKB-KW"/>
</dbReference>
<accession>A0A399T7D1</accession>
<evidence type="ECO:0000256" key="1">
    <source>
        <dbReference type="ARBA" id="ARBA00001974"/>
    </source>
</evidence>
<evidence type="ECO:0000256" key="3">
    <source>
        <dbReference type="ARBA" id="ARBA00022630"/>
    </source>
</evidence>
<dbReference type="RefSeq" id="WP_119436243.1">
    <property type="nucleotide sequence ID" value="NZ_QWGR01000001.1"/>
</dbReference>
<dbReference type="Gene3D" id="3.40.462.20">
    <property type="match status" value="1"/>
</dbReference>
<evidence type="ECO:0000313" key="7">
    <source>
        <dbReference type="EMBL" id="RIJ50775.1"/>
    </source>
</evidence>
<comment type="caution">
    <text evidence="7">The sequence shown here is derived from an EMBL/GenBank/DDBJ whole genome shotgun (WGS) entry which is preliminary data.</text>
</comment>
<evidence type="ECO:0000313" key="8">
    <source>
        <dbReference type="Proteomes" id="UP000265926"/>
    </source>
</evidence>
<dbReference type="PANTHER" id="PTHR42973">
    <property type="entry name" value="BINDING OXIDOREDUCTASE, PUTATIVE (AFU_ORTHOLOGUE AFUA_1G17690)-RELATED"/>
    <property type="match status" value="1"/>
</dbReference>
<dbReference type="InterPro" id="IPR016166">
    <property type="entry name" value="FAD-bd_PCMH"/>
</dbReference>
<evidence type="ECO:0000256" key="4">
    <source>
        <dbReference type="ARBA" id="ARBA00022827"/>
    </source>
</evidence>
<dbReference type="InterPro" id="IPR016169">
    <property type="entry name" value="FAD-bd_PCMH_sub2"/>
</dbReference>
<dbReference type="OrthoDB" id="545125at2"/>
<keyword evidence="5" id="KW-0560">Oxidoreductase</keyword>
<dbReference type="InterPro" id="IPR036318">
    <property type="entry name" value="FAD-bd_PCMH-like_sf"/>
</dbReference>
<feature type="domain" description="FAD-binding PCMH-type" evidence="6">
    <location>
        <begin position="50"/>
        <end position="221"/>
    </location>
</feature>
<comment type="cofactor">
    <cofactor evidence="1">
        <name>FAD</name>
        <dbReference type="ChEBI" id="CHEBI:57692"/>
    </cofactor>
</comment>
<evidence type="ECO:0000259" key="6">
    <source>
        <dbReference type="PROSITE" id="PS51387"/>
    </source>
</evidence>
<dbReference type="SUPFAM" id="SSF56176">
    <property type="entry name" value="FAD-binding/transporter-associated domain-like"/>
    <property type="match status" value="1"/>
</dbReference>
<reference evidence="7 8" key="1">
    <citation type="submission" date="2018-08" db="EMBL/GenBank/DDBJ databases">
        <title>Pallidiluteibacterium maritimus gen. nov., sp. nov., isolated from coastal sediment.</title>
        <authorList>
            <person name="Zhou L.Y."/>
        </authorList>
    </citation>
    <scope>NUCLEOTIDE SEQUENCE [LARGE SCALE GENOMIC DNA]</scope>
    <source>
        <strain evidence="7 8">XSD2</strain>
    </source>
</reference>
<dbReference type="InterPro" id="IPR016167">
    <property type="entry name" value="FAD-bd_PCMH_sub1"/>
</dbReference>
<dbReference type="AlphaFoldDB" id="A0A399T7D1"/>
<dbReference type="GO" id="GO:0071949">
    <property type="term" value="F:FAD binding"/>
    <property type="evidence" value="ECO:0007669"/>
    <property type="project" value="InterPro"/>
</dbReference>